<dbReference type="NCBIfam" id="NF033516">
    <property type="entry name" value="transpos_IS3"/>
    <property type="match status" value="1"/>
</dbReference>
<keyword evidence="3" id="KW-1185">Reference proteome</keyword>
<dbReference type="Pfam" id="PF13276">
    <property type="entry name" value="HTH_21"/>
    <property type="match status" value="1"/>
</dbReference>
<dbReference type="Pfam" id="PF00665">
    <property type="entry name" value="rve"/>
    <property type="match status" value="1"/>
</dbReference>
<dbReference type="PROSITE" id="PS50994">
    <property type="entry name" value="INTEGRASE"/>
    <property type="match status" value="1"/>
</dbReference>
<gene>
    <name evidence="2" type="ORF">ACFOD3_29935</name>
</gene>
<dbReference type="Pfam" id="PF01527">
    <property type="entry name" value="HTH_Tnp_1"/>
    <property type="match status" value="1"/>
</dbReference>
<evidence type="ECO:0000313" key="2">
    <source>
        <dbReference type="EMBL" id="MFC3004140.1"/>
    </source>
</evidence>
<dbReference type="EMBL" id="JBHRSB010000046">
    <property type="protein sequence ID" value="MFC3004140.1"/>
    <property type="molecule type" value="Genomic_DNA"/>
</dbReference>
<dbReference type="Proteomes" id="UP001595420">
    <property type="component" value="Unassembled WGS sequence"/>
</dbReference>
<protein>
    <submittedName>
        <fullName evidence="2">IS3 family transposase</fullName>
    </submittedName>
</protein>
<accession>A0ABV7C7E3</accession>
<dbReference type="PANTHER" id="PTHR46889">
    <property type="entry name" value="TRANSPOSASE INSF FOR INSERTION SEQUENCE IS3B-RELATED"/>
    <property type="match status" value="1"/>
</dbReference>
<dbReference type="InterPro" id="IPR025948">
    <property type="entry name" value="HTH-like_dom"/>
</dbReference>
<dbReference type="PANTHER" id="PTHR46889:SF4">
    <property type="entry name" value="TRANSPOSASE INSO FOR INSERTION SEQUENCE ELEMENT IS911B-RELATED"/>
    <property type="match status" value="1"/>
</dbReference>
<proteinExistence type="predicted"/>
<evidence type="ECO:0000259" key="1">
    <source>
        <dbReference type="PROSITE" id="PS50994"/>
    </source>
</evidence>
<dbReference type="InterPro" id="IPR050900">
    <property type="entry name" value="Transposase_IS3/IS150/IS904"/>
</dbReference>
<evidence type="ECO:0000313" key="3">
    <source>
        <dbReference type="Proteomes" id="UP001595420"/>
    </source>
</evidence>
<name>A0ABV7C7E3_9PROT</name>
<organism evidence="2 3">
    <name type="scientific">Falsiroseomonas tokyonensis</name>
    <dbReference type="NCBI Taxonomy" id="430521"/>
    <lineage>
        <taxon>Bacteria</taxon>
        <taxon>Pseudomonadati</taxon>
        <taxon>Pseudomonadota</taxon>
        <taxon>Alphaproteobacteria</taxon>
        <taxon>Acetobacterales</taxon>
        <taxon>Roseomonadaceae</taxon>
        <taxon>Falsiroseomonas</taxon>
    </lineage>
</organism>
<reference evidence="3" key="1">
    <citation type="journal article" date="2019" name="Int. J. Syst. Evol. Microbiol.">
        <title>The Global Catalogue of Microorganisms (GCM) 10K type strain sequencing project: providing services to taxonomists for standard genome sequencing and annotation.</title>
        <authorList>
            <consortium name="The Broad Institute Genomics Platform"/>
            <consortium name="The Broad Institute Genome Sequencing Center for Infectious Disease"/>
            <person name="Wu L."/>
            <person name="Ma J."/>
        </authorList>
    </citation>
    <scope>NUCLEOTIDE SEQUENCE [LARGE SCALE GENOMIC DNA]</scope>
    <source>
        <strain evidence="3">CGMCC 1.16855</strain>
    </source>
</reference>
<dbReference type="InterPro" id="IPR002514">
    <property type="entry name" value="Transposase_8"/>
</dbReference>
<dbReference type="RefSeq" id="WP_216840573.1">
    <property type="nucleotide sequence ID" value="NZ_JAFNJS010000046.1"/>
</dbReference>
<sequence>MGRRTFSREFKLEAVKLVRDRGVAVAQACRDLEIAESVLRRWMRETEADPRHAFPGHGQVKPEQQEIDRLRREVAKLKAERDIPKKGRGLLREGCDMKFAFIAKHKGIWPLSWLCSALGVSRSGFHAWLTRKPSQRARDDERIGAMARASFLASDRTYGARRVWHDVLADGVDCGLHRIERLMRQGALRARPRRRGLPPDRGERAPGVVPANILDRQFHAGAPNQKWVADFTYVWTAEGWLYVAVVIDLFSRRVVGWSMSATMAAQLVTDALVMAIWRRGKPKALLHHSDRGSQYSSEGFQRLMADHGVTCSMSRSGNVWDNAAMESFFSSLKTERLARKIYRTRDAARAEVFDYIERFYNPTRRHSAIGYLSPVAFERSADSG</sequence>
<feature type="domain" description="Integrase catalytic" evidence="1">
    <location>
        <begin position="219"/>
        <end position="382"/>
    </location>
</feature>
<dbReference type="InterPro" id="IPR048020">
    <property type="entry name" value="Transpos_IS3"/>
</dbReference>
<dbReference type="InterPro" id="IPR001584">
    <property type="entry name" value="Integrase_cat-core"/>
</dbReference>
<dbReference type="Pfam" id="PF13333">
    <property type="entry name" value="rve_2"/>
    <property type="match status" value="1"/>
</dbReference>
<comment type="caution">
    <text evidence="2">The sequence shown here is derived from an EMBL/GenBank/DDBJ whole genome shotgun (WGS) entry which is preliminary data.</text>
</comment>